<proteinExistence type="inferred from homology"/>
<keyword evidence="2" id="KW-0732">Signal</keyword>
<evidence type="ECO:0000256" key="5">
    <source>
        <dbReference type="ARBA" id="ARBA00022984"/>
    </source>
</evidence>
<evidence type="ECO:0000256" key="10">
    <source>
        <dbReference type="SAM" id="MobiDB-lite"/>
    </source>
</evidence>
<evidence type="ECO:0000313" key="12">
    <source>
        <dbReference type="EMBL" id="OAM88248.1"/>
    </source>
</evidence>
<dbReference type="GO" id="GO:0071555">
    <property type="term" value="P:cell wall organization"/>
    <property type="evidence" value="ECO:0007669"/>
    <property type="project" value="UniProtKB-KW"/>
</dbReference>
<feature type="active site" description="Acyl-ester intermediate" evidence="7">
    <location>
        <position position="75"/>
    </location>
</feature>
<evidence type="ECO:0000256" key="6">
    <source>
        <dbReference type="ARBA" id="ARBA00023316"/>
    </source>
</evidence>
<dbReference type="GO" id="GO:0008360">
    <property type="term" value="P:regulation of cell shape"/>
    <property type="evidence" value="ECO:0007669"/>
    <property type="project" value="UniProtKB-KW"/>
</dbReference>
<dbReference type="PANTHER" id="PTHR21581">
    <property type="entry name" value="D-ALANYL-D-ALANINE CARBOXYPEPTIDASE"/>
    <property type="match status" value="1"/>
</dbReference>
<dbReference type="InterPro" id="IPR012338">
    <property type="entry name" value="Beta-lactam/transpept-like"/>
</dbReference>
<evidence type="ECO:0000256" key="9">
    <source>
        <dbReference type="RuleBase" id="RU004016"/>
    </source>
</evidence>
<dbReference type="PANTHER" id="PTHR21581:SF6">
    <property type="entry name" value="TRAFFICKING PROTEIN PARTICLE COMPLEX SUBUNIT 12"/>
    <property type="match status" value="1"/>
</dbReference>
<feature type="domain" description="Peptidase S11 D-alanyl-D-alanine carboxypeptidase A N-terminal" evidence="11">
    <location>
        <begin position="49"/>
        <end position="277"/>
    </location>
</feature>
<protein>
    <recommendedName>
        <fullName evidence="11">Peptidase S11 D-alanyl-D-alanine carboxypeptidase A N-terminal domain-containing protein</fullName>
    </recommendedName>
</protein>
<accession>A0A178IET4</accession>
<feature type="active site" description="Proton acceptor" evidence="7">
    <location>
        <position position="78"/>
    </location>
</feature>
<feature type="active site" evidence="7">
    <location>
        <position position="135"/>
    </location>
</feature>
<dbReference type="OrthoDB" id="9791132at2"/>
<keyword evidence="5" id="KW-0573">Peptidoglycan synthesis</keyword>
<feature type="binding site" evidence="8">
    <location>
        <position position="248"/>
    </location>
    <ligand>
        <name>substrate</name>
    </ligand>
</feature>
<sequence>MSDSSAHRFPFLLAILTLFAGVVVFPSKAAAQSRTKTTRAPAVVPSTYKGAIVVNAASGEVLFEDNADFVSPPASVTKLMTFLIVHDAIKAGRINHDTLVTVTAEDARIGGTQVWLKQGEVFTVDELLYALMIQSANDCAHALAHAAAAGREEFVALMNARAQSLGMKNTTFRTPHGLPPSSRRDADGDLTTPRDLALLSLALIRETDVLKYTSVRLREFGARTRPEPVMMKNHNNLLPKVAGVDGLKTGFTQNAGFCLAATAQRNGNRLIVVTMGSPDSKSRDLKIANLFEHYFAKLPASPISAAPVTSATPASPSQPARTPPPAPEKPAAPPPQNAGTLNPDGPDIRF</sequence>
<evidence type="ECO:0000256" key="1">
    <source>
        <dbReference type="ARBA" id="ARBA00007164"/>
    </source>
</evidence>
<comment type="caution">
    <text evidence="12">The sequence shown here is derived from an EMBL/GenBank/DDBJ whole genome shotgun (WGS) entry which is preliminary data.</text>
</comment>
<feature type="compositionally biased region" description="Pro residues" evidence="10">
    <location>
        <begin position="321"/>
        <end position="336"/>
    </location>
</feature>
<keyword evidence="13" id="KW-1185">Reference proteome</keyword>
<evidence type="ECO:0000256" key="7">
    <source>
        <dbReference type="PIRSR" id="PIRSR618044-1"/>
    </source>
</evidence>
<dbReference type="GO" id="GO:0006508">
    <property type="term" value="P:proteolysis"/>
    <property type="evidence" value="ECO:0007669"/>
    <property type="project" value="InterPro"/>
</dbReference>
<feature type="region of interest" description="Disordered" evidence="10">
    <location>
        <begin position="169"/>
        <end position="189"/>
    </location>
</feature>
<dbReference type="GO" id="GO:0009002">
    <property type="term" value="F:serine-type D-Ala-D-Ala carboxypeptidase activity"/>
    <property type="evidence" value="ECO:0007669"/>
    <property type="project" value="InterPro"/>
</dbReference>
<dbReference type="Pfam" id="PF00768">
    <property type="entry name" value="Peptidase_S11"/>
    <property type="match status" value="1"/>
</dbReference>
<evidence type="ECO:0000256" key="4">
    <source>
        <dbReference type="ARBA" id="ARBA00022960"/>
    </source>
</evidence>
<dbReference type="AlphaFoldDB" id="A0A178IET4"/>
<dbReference type="PRINTS" id="PR00725">
    <property type="entry name" value="DADACBPTASE1"/>
</dbReference>
<keyword evidence="4" id="KW-0133">Cell shape</keyword>
<evidence type="ECO:0000313" key="13">
    <source>
        <dbReference type="Proteomes" id="UP000078486"/>
    </source>
</evidence>
<dbReference type="GO" id="GO:0009252">
    <property type="term" value="P:peptidoglycan biosynthetic process"/>
    <property type="evidence" value="ECO:0007669"/>
    <property type="project" value="UniProtKB-KW"/>
</dbReference>
<reference evidence="12 13" key="1">
    <citation type="submission" date="2016-01" db="EMBL/GenBank/DDBJ databases">
        <title>High potential of lignocellulose degradation of a new Verrucomicrobia species.</title>
        <authorList>
            <person name="Wang Y."/>
            <person name="Shi Y."/>
            <person name="Qiu Z."/>
            <person name="Liu S."/>
            <person name="Yang H."/>
        </authorList>
    </citation>
    <scope>NUCLEOTIDE SEQUENCE [LARGE SCALE GENOMIC DNA]</scope>
    <source>
        <strain evidence="12 13">TSB47</strain>
    </source>
</reference>
<organism evidence="12 13">
    <name type="scientific">Termitidicoccus mucosus</name>
    <dbReference type="NCBI Taxonomy" id="1184151"/>
    <lineage>
        <taxon>Bacteria</taxon>
        <taxon>Pseudomonadati</taxon>
        <taxon>Verrucomicrobiota</taxon>
        <taxon>Opitutia</taxon>
        <taxon>Opitutales</taxon>
        <taxon>Opitutaceae</taxon>
        <taxon>Termitidicoccus</taxon>
    </lineage>
</organism>
<evidence type="ECO:0000256" key="8">
    <source>
        <dbReference type="PIRSR" id="PIRSR618044-2"/>
    </source>
</evidence>
<keyword evidence="3" id="KW-0378">Hydrolase</keyword>
<evidence type="ECO:0000256" key="2">
    <source>
        <dbReference type="ARBA" id="ARBA00022729"/>
    </source>
</evidence>
<dbReference type="RefSeq" id="WP_068771709.1">
    <property type="nucleotide sequence ID" value="NZ_CP109796.1"/>
</dbReference>
<feature type="region of interest" description="Disordered" evidence="10">
    <location>
        <begin position="305"/>
        <end position="350"/>
    </location>
</feature>
<dbReference type="SUPFAM" id="SSF56601">
    <property type="entry name" value="beta-lactamase/transpeptidase-like"/>
    <property type="match status" value="1"/>
</dbReference>
<dbReference type="Proteomes" id="UP000078486">
    <property type="component" value="Unassembled WGS sequence"/>
</dbReference>
<dbReference type="InterPro" id="IPR018044">
    <property type="entry name" value="Peptidase_S11"/>
</dbReference>
<evidence type="ECO:0000256" key="3">
    <source>
        <dbReference type="ARBA" id="ARBA00022801"/>
    </source>
</evidence>
<keyword evidence="6" id="KW-0961">Cell wall biogenesis/degradation</keyword>
<dbReference type="InterPro" id="IPR001967">
    <property type="entry name" value="Peptidase_S11_N"/>
</dbReference>
<evidence type="ECO:0000259" key="11">
    <source>
        <dbReference type="Pfam" id="PF00768"/>
    </source>
</evidence>
<name>A0A178IET4_9BACT</name>
<gene>
    <name evidence="12" type="ORF">AW736_18010</name>
</gene>
<feature type="compositionally biased region" description="Low complexity" evidence="10">
    <location>
        <begin position="305"/>
        <end position="320"/>
    </location>
</feature>
<dbReference type="EMBL" id="LRRQ01000140">
    <property type="protein sequence ID" value="OAM88248.1"/>
    <property type="molecule type" value="Genomic_DNA"/>
</dbReference>
<dbReference type="Gene3D" id="3.40.710.10">
    <property type="entry name" value="DD-peptidase/beta-lactamase superfamily"/>
    <property type="match status" value="1"/>
</dbReference>
<dbReference type="STRING" id="1184151.AW736_18010"/>
<comment type="similarity">
    <text evidence="1 9">Belongs to the peptidase S11 family.</text>
</comment>